<protein>
    <submittedName>
        <fullName evidence="1">Uncharacterized protein</fullName>
    </submittedName>
</protein>
<evidence type="ECO:0000313" key="1">
    <source>
        <dbReference type="EMBL" id="KKK93781.1"/>
    </source>
</evidence>
<dbReference type="AlphaFoldDB" id="A0A0F9CAM9"/>
<organism evidence="1">
    <name type="scientific">marine sediment metagenome</name>
    <dbReference type="NCBI Taxonomy" id="412755"/>
    <lineage>
        <taxon>unclassified sequences</taxon>
        <taxon>metagenomes</taxon>
        <taxon>ecological metagenomes</taxon>
    </lineage>
</organism>
<name>A0A0F9CAM9_9ZZZZ</name>
<dbReference type="EMBL" id="LAZR01047627">
    <property type="protein sequence ID" value="KKK93781.1"/>
    <property type="molecule type" value="Genomic_DNA"/>
</dbReference>
<accession>A0A0F9CAM9</accession>
<reference evidence="1" key="1">
    <citation type="journal article" date="2015" name="Nature">
        <title>Complex archaea that bridge the gap between prokaryotes and eukaryotes.</title>
        <authorList>
            <person name="Spang A."/>
            <person name="Saw J.H."/>
            <person name="Jorgensen S.L."/>
            <person name="Zaremba-Niedzwiedzka K."/>
            <person name="Martijn J."/>
            <person name="Lind A.E."/>
            <person name="van Eijk R."/>
            <person name="Schleper C."/>
            <person name="Guy L."/>
            <person name="Ettema T.J."/>
        </authorList>
    </citation>
    <scope>NUCLEOTIDE SEQUENCE</scope>
</reference>
<comment type="caution">
    <text evidence="1">The sequence shown here is derived from an EMBL/GenBank/DDBJ whole genome shotgun (WGS) entry which is preliminary data.</text>
</comment>
<gene>
    <name evidence="1" type="ORF">LCGC14_2689430</name>
</gene>
<sequence>MREINQERMEKALDYLSTTDELCALAKANTEGLKEQKKTILAVSFLEHKEGTDKAKDSKACSSDKFLEWQTNYKESVYVYETFRNRRKTAELLIEVWRSINSNRRQAGGNL</sequence>
<proteinExistence type="predicted"/>